<dbReference type="InterPro" id="IPR028098">
    <property type="entry name" value="Glyco_trans_4-like_N"/>
</dbReference>
<accession>A0A4U8Z540</accession>
<dbReference type="InterPro" id="IPR001296">
    <property type="entry name" value="Glyco_trans_1"/>
</dbReference>
<dbReference type="Pfam" id="PF13439">
    <property type="entry name" value="Glyco_transf_4"/>
    <property type="match status" value="1"/>
</dbReference>
<feature type="domain" description="Glycosyltransferase subfamily 4-like N-terminal" evidence="3">
    <location>
        <begin position="19"/>
        <end position="179"/>
    </location>
</feature>
<gene>
    <name evidence="4" type="ORF">MTUNDRAET4_3733</name>
</gene>
<dbReference type="PANTHER" id="PTHR46401">
    <property type="entry name" value="GLYCOSYLTRANSFERASE WBBK-RELATED"/>
    <property type="match status" value="1"/>
</dbReference>
<dbReference type="RefSeq" id="WP_134491405.1">
    <property type="nucleotide sequence ID" value="NZ_CP139089.1"/>
</dbReference>
<evidence type="ECO:0000259" key="2">
    <source>
        <dbReference type="Pfam" id="PF00534"/>
    </source>
</evidence>
<dbReference type="KEGG" id="mtun:MTUNDRAET4_3733"/>
<keyword evidence="1 4" id="KW-0808">Transferase</keyword>
<dbReference type="CDD" id="cd03801">
    <property type="entry name" value="GT4_PimA-like"/>
    <property type="match status" value="1"/>
</dbReference>
<dbReference type="NCBIfam" id="TIGR04047">
    <property type="entry name" value="MSMEG_0565_glyc"/>
    <property type="match status" value="1"/>
</dbReference>
<dbReference type="PANTHER" id="PTHR46401:SF2">
    <property type="entry name" value="GLYCOSYLTRANSFERASE WBBK-RELATED"/>
    <property type="match status" value="1"/>
</dbReference>
<name>A0A4U8Z540_METTU</name>
<sequence length="387" mass="42016">MSRTSSLRIAILAHSTNPRGGVVHALELADALVALGHEAVVHAPDSKGKGFFRRTACGTVCVPASPVGSDTTEMVKARIGDYVRHFENKDHRQFDVFHAQDGISGNALATLKERGLIQRIARTVHHVDHFESAALMDLQARAIRAADMHFVVSRKWRDWLAERFGVDAKIIGNGVDMTRFHPRPDDRDRVLRKRLGLGRGPVVLCIGGIEARKNTIASLESFQEVRRVHPHAQLIIAGGASLLDHGAYQQSFADALASNGLPANTVVCAGPLAQDDMPALYRIADVLAFPSLKEGFGLVVIEAMASGVPVVVSKIAPFTEYLGADDVAWCDPHDTASIARAILAALCEPLRGRLIAAGLEIAPKHDWRHTARAHLAAYERLTEESYA</sequence>
<dbReference type="SUPFAM" id="SSF53756">
    <property type="entry name" value="UDP-Glycosyltransferase/glycogen phosphorylase"/>
    <property type="match status" value="1"/>
</dbReference>
<dbReference type="InterPro" id="IPR023986">
    <property type="entry name" value="GlycosylTfrase_MSMEG0565"/>
</dbReference>
<organism evidence="4 5">
    <name type="scientific">Methylocella tundrae</name>
    <dbReference type="NCBI Taxonomy" id="227605"/>
    <lineage>
        <taxon>Bacteria</taxon>
        <taxon>Pseudomonadati</taxon>
        <taxon>Pseudomonadota</taxon>
        <taxon>Alphaproteobacteria</taxon>
        <taxon>Hyphomicrobiales</taxon>
        <taxon>Beijerinckiaceae</taxon>
        <taxon>Methylocella</taxon>
    </lineage>
</organism>
<evidence type="ECO:0000259" key="3">
    <source>
        <dbReference type="Pfam" id="PF13439"/>
    </source>
</evidence>
<evidence type="ECO:0000256" key="1">
    <source>
        <dbReference type="ARBA" id="ARBA00022679"/>
    </source>
</evidence>
<reference evidence="4 5" key="1">
    <citation type="submission" date="2019-03" db="EMBL/GenBank/DDBJ databases">
        <authorList>
            <person name="Kox A.R. M."/>
        </authorList>
    </citation>
    <scope>NUCLEOTIDE SEQUENCE [LARGE SCALE GENOMIC DNA]</scope>
    <source>
        <strain evidence="4">MTUNDRAET4 annotated genome</strain>
    </source>
</reference>
<dbReference type="Gene3D" id="3.40.50.2000">
    <property type="entry name" value="Glycogen Phosphorylase B"/>
    <property type="match status" value="2"/>
</dbReference>
<dbReference type="GO" id="GO:0009103">
    <property type="term" value="P:lipopolysaccharide biosynthetic process"/>
    <property type="evidence" value="ECO:0007669"/>
    <property type="project" value="TreeGrafter"/>
</dbReference>
<dbReference type="GO" id="GO:0016757">
    <property type="term" value="F:glycosyltransferase activity"/>
    <property type="evidence" value="ECO:0007669"/>
    <property type="project" value="InterPro"/>
</dbReference>
<protein>
    <submittedName>
        <fullName evidence="4">Glycosyl transferase group 1</fullName>
    </submittedName>
</protein>
<dbReference type="Proteomes" id="UP000294360">
    <property type="component" value="Chromosome"/>
</dbReference>
<dbReference type="OrthoDB" id="9801609at2"/>
<evidence type="ECO:0000313" key="4">
    <source>
        <dbReference type="EMBL" id="VFU10620.1"/>
    </source>
</evidence>
<dbReference type="Pfam" id="PF00534">
    <property type="entry name" value="Glycos_transf_1"/>
    <property type="match status" value="1"/>
</dbReference>
<dbReference type="EMBL" id="LR536450">
    <property type="protein sequence ID" value="VFU10620.1"/>
    <property type="molecule type" value="Genomic_DNA"/>
</dbReference>
<dbReference type="AlphaFoldDB" id="A0A4U8Z540"/>
<feature type="domain" description="Glycosyl transferase family 1" evidence="2">
    <location>
        <begin position="193"/>
        <end position="354"/>
    </location>
</feature>
<evidence type="ECO:0000313" key="5">
    <source>
        <dbReference type="Proteomes" id="UP000294360"/>
    </source>
</evidence>
<proteinExistence type="predicted"/>